<organism evidence="4 5">
    <name type="scientific">Exocentrus adspersus</name>
    <dbReference type="NCBI Taxonomy" id="1586481"/>
    <lineage>
        <taxon>Eukaryota</taxon>
        <taxon>Metazoa</taxon>
        <taxon>Ecdysozoa</taxon>
        <taxon>Arthropoda</taxon>
        <taxon>Hexapoda</taxon>
        <taxon>Insecta</taxon>
        <taxon>Pterygota</taxon>
        <taxon>Neoptera</taxon>
        <taxon>Endopterygota</taxon>
        <taxon>Coleoptera</taxon>
        <taxon>Polyphaga</taxon>
        <taxon>Cucujiformia</taxon>
        <taxon>Chrysomeloidea</taxon>
        <taxon>Cerambycidae</taxon>
        <taxon>Lamiinae</taxon>
        <taxon>Acanthocinini</taxon>
        <taxon>Exocentrus</taxon>
    </lineage>
</organism>
<keyword evidence="5" id="KW-1185">Reference proteome</keyword>
<dbReference type="GO" id="GO:0005737">
    <property type="term" value="C:cytoplasm"/>
    <property type="evidence" value="ECO:0007669"/>
    <property type="project" value="TreeGrafter"/>
</dbReference>
<dbReference type="GO" id="GO:0005634">
    <property type="term" value="C:nucleus"/>
    <property type="evidence" value="ECO:0007669"/>
    <property type="project" value="TreeGrafter"/>
</dbReference>
<evidence type="ECO:0000256" key="2">
    <source>
        <dbReference type="RuleBase" id="RU004273"/>
    </source>
</evidence>
<reference evidence="4 5" key="1">
    <citation type="journal article" date="2023" name="Insect Mol. Biol.">
        <title>Genome sequencing provides insights into the evolution of gene families encoding plant cell wall-degrading enzymes in longhorned beetles.</title>
        <authorList>
            <person name="Shin N.R."/>
            <person name="Okamura Y."/>
            <person name="Kirsch R."/>
            <person name="Pauchet Y."/>
        </authorList>
    </citation>
    <scope>NUCLEOTIDE SEQUENCE [LARGE SCALE GENOMIC DNA]</scope>
    <source>
        <strain evidence="4">EAD_L_NR</strain>
    </source>
</reference>
<dbReference type="InterPro" id="IPR004843">
    <property type="entry name" value="Calcineurin-like_PHP"/>
</dbReference>
<accession>A0AAV8W9J3</accession>
<evidence type="ECO:0000259" key="3">
    <source>
        <dbReference type="PROSITE" id="PS50222"/>
    </source>
</evidence>
<dbReference type="SUPFAM" id="SSF56300">
    <property type="entry name" value="Metallo-dependent phosphatases"/>
    <property type="match status" value="1"/>
</dbReference>
<dbReference type="PROSITE" id="PS50222">
    <property type="entry name" value="EF_HAND_2"/>
    <property type="match status" value="1"/>
</dbReference>
<dbReference type="GO" id="GO:0005509">
    <property type="term" value="F:calcium ion binding"/>
    <property type="evidence" value="ECO:0007669"/>
    <property type="project" value="InterPro"/>
</dbReference>
<comment type="caution">
    <text evidence="4">The sequence shown here is derived from an EMBL/GenBank/DDBJ whole genome shotgun (WGS) entry which is preliminary data.</text>
</comment>
<evidence type="ECO:0000256" key="1">
    <source>
        <dbReference type="ARBA" id="ARBA00008294"/>
    </source>
</evidence>
<dbReference type="Gene3D" id="3.60.21.10">
    <property type="match status" value="1"/>
</dbReference>
<dbReference type="InterPro" id="IPR002048">
    <property type="entry name" value="EF_hand_dom"/>
</dbReference>
<dbReference type="PROSITE" id="PS00125">
    <property type="entry name" value="SER_THR_PHOSPHATASE"/>
    <property type="match status" value="1"/>
</dbReference>
<dbReference type="Gene3D" id="1.10.238.10">
    <property type="entry name" value="EF-hand"/>
    <property type="match status" value="1"/>
</dbReference>
<sequence>MAKSSISDLTHVVSVVVFCKADSTVLLTVENNEHWIPGTKVPMGVSWEKTIGKDLNEILKVSSPDGICRIWKIWIPCQPEPVYHCVFQLYVDSDSKNKIKNTMGRYRGKLRWVTDGELLKLQAANNLRSPDVLDLYFLVKDGVVADRFAPSDEFIGHRNFYETCQELISPGKPGNYSQLVNASGIDKLGQESLLTDFIAMCFPATYMNLRIFSKILTELGWAKEFIPCAFRAADVNNRNGITFREYLYFLAAIDPATSHGGVQAELRCKYIFRFYDRDRDNALRMEDFKQLVLDLRRSKKLSVDAAAVAKEASETFKVIGLNDNASLSMIDFLKAICDLKIKGTSSLLRSPNPVMKYIKELGIGTDSKVATQPAVAKASENVRGKMTAPSFRIPVQQQLTYEVAVHTVRIQKSGQAINIDEMKQLQEAVSLTTLKQPYNEQTRKISMDIFSQRSVSNELLKGLRYLASINRTKDAKANFTWGQLDPNTYARNLINVCNQVKEAFKVEPRLLELTSPMYIMGDFHGNVADLLYFEKLLWHIGPGLNPSSLLFLGDYVDRGAYSIEVISYLLSYKLQYPTKVNLLRGNHEIREVQKMFTFQKECILKLGEKLGNEVWAAVNNVFDYMPIAATIDNKLFCCHGGIPPPWLCPAISAINDIPVPLNQPDSQSSLAWELMWNDPVRPKTMTDKLTMELLANEGFAVNTRRGTAHIFSVEALERFLKANQLTHLVRAHEVAQAGFQVQQKGKLLTVFSSSKYCGGQNDAACVMADQGKLRILRLETD</sequence>
<dbReference type="AlphaFoldDB" id="A0AAV8W9J3"/>
<dbReference type="EC" id="3.1.3.16" evidence="2"/>
<dbReference type="EMBL" id="JANEYG010000005">
    <property type="protein sequence ID" value="KAJ8923305.1"/>
    <property type="molecule type" value="Genomic_DNA"/>
</dbReference>
<dbReference type="InterPro" id="IPR050341">
    <property type="entry name" value="PP1_catalytic_subunit"/>
</dbReference>
<dbReference type="CDD" id="cd00144">
    <property type="entry name" value="MPP_PPP_family"/>
    <property type="match status" value="1"/>
</dbReference>
<dbReference type="InterPro" id="IPR029052">
    <property type="entry name" value="Metallo-depent_PP-like"/>
</dbReference>
<feature type="domain" description="EF-hand" evidence="3">
    <location>
        <begin position="263"/>
        <end position="298"/>
    </location>
</feature>
<comment type="catalytic activity">
    <reaction evidence="2">
        <text>O-phospho-L-threonyl-[protein] + H2O = L-threonyl-[protein] + phosphate</text>
        <dbReference type="Rhea" id="RHEA:47004"/>
        <dbReference type="Rhea" id="RHEA-COMP:11060"/>
        <dbReference type="Rhea" id="RHEA-COMP:11605"/>
        <dbReference type="ChEBI" id="CHEBI:15377"/>
        <dbReference type="ChEBI" id="CHEBI:30013"/>
        <dbReference type="ChEBI" id="CHEBI:43474"/>
        <dbReference type="ChEBI" id="CHEBI:61977"/>
        <dbReference type="EC" id="3.1.3.16"/>
    </reaction>
</comment>
<keyword evidence="2" id="KW-0378">Hydrolase</keyword>
<dbReference type="SUPFAM" id="SSF47473">
    <property type="entry name" value="EF-hand"/>
    <property type="match status" value="1"/>
</dbReference>
<dbReference type="PANTHER" id="PTHR11668:SF496">
    <property type="entry name" value="SERINE_THREONINE-PROTEIN PHOSPHATASE"/>
    <property type="match status" value="1"/>
</dbReference>
<protein>
    <recommendedName>
        <fullName evidence="2">Serine/threonine-protein phosphatase</fullName>
        <ecNumber evidence="2">3.1.3.16</ecNumber>
    </recommendedName>
</protein>
<dbReference type="SMART" id="SM00156">
    <property type="entry name" value="PP2Ac"/>
    <property type="match status" value="1"/>
</dbReference>
<dbReference type="PRINTS" id="PR00114">
    <property type="entry name" value="STPHPHTASE"/>
</dbReference>
<comment type="similarity">
    <text evidence="1 2">Belongs to the PPP phosphatase family.</text>
</comment>
<dbReference type="InterPro" id="IPR011992">
    <property type="entry name" value="EF-hand-dom_pair"/>
</dbReference>
<proteinExistence type="inferred from homology"/>
<dbReference type="GO" id="GO:0004722">
    <property type="term" value="F:protein serine/threonine phosphatase activity"/>
    <property type="evidence" value="ECO:0007669"/>
    <property type="project" value="UniProtKB-EC"/>
</dbReference>
<dbReference type="InterPro" id="IPR006186">
    <property type="entry name" value="Ser/Thr-sp_prot-phosphatase"/>
</dbReference>
<dbReference type="PANTHER" id="PTHR11668">
    <property type="entry name" value="SERINE/THREONINE PROTEIN PHOSPHATASE"/>
    <property type="match status" value="1"/>
</dbReference>
<evidence type="ECO:0000313" key="5">
    <source>
        <dbReference type="Proteomes" id="UP001159042"/>
    </source>
</evidence>
<name>A0AAV8W9J3_9CUCU</name>
<evidence type="ECO:0000313" key="4">
    <source>
        <dbReference type="EMBL" id="KAJ8923305.1"/>
    </source>
</evidence>
<dbReference type="Pfam" id="PF00149">
    <property type="entry name" value="Metallophos"/>
    <property type="match status" value="1"/>
</dbReference>
<gene>
    <name evidence="4" type="ORF">NQ315_001863</name>
</gene>
<dbReference type="Proteomes" id="UP001159042">
    <property type="component" value="Unassembled WGS sequence"/>
</dbReference>